<protein>
    <recommendedName>
        <fullName evidence="1">HTH luxR-type domain-containing protein</fullName>
    </recommendedName>
</protein>
<reference evidence="2 3" key="1">
    <citation type="submission" date="2016-10" db="EMBL/GenBank/DDBJ databases">
        <authorList>
            <person name="de Groot N.N."/>
        </authorList>
    </citation>
    <scope>NUCLEOTIDE SEQUENCE [LARGE SCALE GENOMIC DNA]</scope>
    <source>
        <strain evidence="2 3">NLAE-zl-G419</strain>
    </source>
</reference>
<dbReference type="Pfam" id="PF09860">
    <property type="entry name" value="DUF2087"/>
    <property type="match status" value="1"/>
</dbReference>
<dbReference type="SMART" id="SM00421">
    <property type="entry name" value="HTH_LUXR"/>
    <property type="match status" value="1"/>
</dbReference>
<dbReference type="RefSeq" id="WP_027638942.1">
    <property type="nucleotide sequence ID" value="NZ_BAAACD010000027.1"/>
</dbReference>
<dbReference type="InterPro" id="IPR016032">
    <property type="entry name" value="Sig_transdc_resp-reg_C-effctor"/>
</dbReference>
<feature type="domain" description="HTH luxR-type" evidence="1">
    <location>
        <begin position="78"/>
        <end position="135"/>
    </location>
</feature>
<proteinExistence type="predicted"/>
<dbReference type="SUPFAM" id="SSF46894">
    <property type="entry name" value="C-terminal effector domain of the bipartite response regulators"/>
    <property type="match status" value="1"/>
</dbReference>
<dbReference type="AlphaFoldDB" id="A0A1I2KHX6"/>
<dbReference type="Gene3D" id="1.10.10.10">
    <property type="entry name" value="Winged helix-like DNA-binding domain superfamily/Winged helix DNA-binding domain"/>
    <property type="match status" value="1"/>
</dbReference>
<dbReference type="InterPro" id="IPR000792">
    <property type="entry name" value="Tscrpt_reg_LuxR_C"/>
</dbReference>
<evidence type="ECO:0000259" key="1">
    <source>
        <dbReference type="SMART" id="SM00421"/>
    </source>
</evidence>
<dbReference type="GO" id="GO:0003677">
    <property type="term" value="F:DNA binding"/>
    <property type="evidence" value="ECO:0007669"/>
    <property type="project" value="InterPro"/>
</dbReference>
<organism evidence="2 3">
    <name type="scientific">Clostridium cadaveris</name>
    <dbReference type="NCBI Taxonomy" id="1529"/>
    <lineage>
        <taxon>Bacteria</taxon>
        <taxon>Bacillati</taxon>
        <taxon>Bacillota</taxon>
        <taxon>Clostridia</taxon>
        <taxon>Eubacteriales</taxon>
        <taxon>Clostridiaceae</taxon>
        <taxon>Clostridium</taxon>
    </lineage>
</organism>
<dbReference type="PRINTS" id="PR00038">
    <property type="entry name" value="HTHLUXR"/>
</dbReference>
<evidence type="ECO:0000313" key="3">
    <source>
        <dbReference type="Proteomes" id="UP000182135"/>
    </source>
</evidence>
<accession>A0A1I2KHX6</accession>
<dbReference type="InterPro" id="IPR018656">
    <property type="entry name" value="DUF2087"/>
</dbReference>
<dbReference type="GO" id="GO:0006355">
    <property type="term" value="P:regulation of DNA-templated transcription"/>
    <property type="evidence" value="ECO:0007669"/>
    <property type="project" value="InterPro"/>
</dbReference>
<dbReference type="eggNOG" id="COG3860">
    <property type="taxonomic scope" value="Bacteria"/>
</dbReference>
<dbReference type="Pfam" id="PF00196">
    <property type="entry name" value="GerE"/>
    <property type="match status" value="1"/>
</dbReference>
<keyword evidence="3" id="KW-1185">Reference proteome</keyword>
<dbReference type="STRING" id="1529.SAMN04487885_10619"/>
<dbReference type="EMBL" id="FOOE01000006">
    <property type="protein sequence ID" value="SFF66632.1"/>
    <property type="molecule type" value="Genomic_DNA"/>
</dbReference>
<dbReference type="Proteomes" id="UP000182135">
    <property type="component" value="Unassembled WGS sequence"/>
</dbReference>
<dbReference type="OrthoDB" id="9789954at2"/>
<evidence type="ECO:0000313" key="2">
    <source>
        <dbReference type="EMBL" id="SFF66632.1"/>
    </source>
</evidence>
<gene>
    <name evidence="2" type="ORF">SAMN04487885_10619</name>
</gene>
<name>A0A1I2KHX6_9CLOT</name>
<dbReference type="InterPro" id="IPR036388">
    <property type="entry name" value="WH-like_DNA-bd_sf"/>
</dbReference>
<sequence>MENKNCEIFWNASIDEIKNGYVCSDGEIRCLVCGERFEQGQIYQIDSKFYDASKAVQIHIKKDHGSMLNYIVNMNSTFTGISEAQSNMILLFAEGFSDKEIATKLGLAQSTIRNHRYKLREREKQAKLFLAVMELLSNSTKKNINMMDDSIICDAHKSAATLDDRFNITDKEKEKTIATYMDENGGLKTYPSKEKKKIIILEAIAKNFKRNEKYSEKQVNMILKRIYEEDYITLRRALVEYGFLDRPNDCSSYWVKE</sequence>